<evidence type="ECO:0000313" key="1">
    <source>
        <dbReference type="EMBL" id="WEX91791.1"/>
    </source>
</evidence>
<accession>A0ABY8DLM4</accession>
<dbReference type="EMBL" id="CP120375">
    <property type="protein sequence ID" value="WEX91791.1"/>
    <property type="molecule type" value="Genomic_DNA"/>
</dbReference>
<organism evidence="1 2">
    <name type="scientific">Sinorhizobium garamanticum</name>
    <dbReference type="NCBI Taxonomy" id="680247"/>
    <lineage>
        <taxon>Bacteria</taxon>
        <taxon>Pseudomonadati</taxon>
        <taxon>Pseudomonadota</taxon>
        <taxon>Alphaproteobacteria</taxon>
        <taxon>Hyphomicrobiales</taxon>
        <taxon>Rhizobiaceae</taxon>
        <taxon>Sinorhizobium/Ensifer group</taxon>
        <taxon>Sinorhizobium</taxon>
    </lineage>
</organism>
<dbReference type="RefSeq" id="WP_280663746.1">
    <property type="nucleotide sequence ID" value="NZ_CP120375.1"/>
</dbReference>
<evidence type="ECO:0000313" key="2">
    <source>
        <dbReference type="Proteomes" id="UP001229355"/>
    </source>
</evidence>
<gene>
    <name evidence="1" type="ORF">PZN02_006116</name>
</gene>
<dbReference type="Proteomes" id="UP001229355">
    <property type="component" value="Plasmid unnamed"/>
</dbReference>
<reference evidence="1 2" key="1">
    <citation type="submission" date="2023-03" db="EMBL/GenBank/DDBJ databases">
        <authorList>
            <person name="Kaur S."/>
            <person name="Espinosa-Saiz D."/>
            <person name="Velazquez E."/>
            <person name="Menendez E."/>
            <person name="diCenzo G.C."/>
        </authorList>
    </citation>
    <scope>NUCLEOTIDE SEQUENCE [LARGE SCALE GENOMIC DNA]</scope>
    <source>
        <strain evidence="1 2">LMG 24692</strain>
        <plasmid evidence="1 2">unnamed</plasmid>
    </source>
</reference>
<protein>
    <submittedName>
        <fullName evidence="1">Uncharacterized protein</fullName>
    </submittedName>
</protein>
<name>A0ABY8DLM4_9HYPH</name>
<proteinExistence type="predicted"/>
<geneLocation type="plasmid" evidence="1 2">
    <name>unnamed</name>
</geneLocation>
<keyword evidence="1" id="KW-0614">Plasmid</keyword>
<keyword evidence="2" id="KW-1185">Reference proteome</keyword>
<sequence>MVQRHMVVIPKEDGGIEVYPLKNWLRQNREYLPAGLDATSNTSHQLRAALRQSGWTMQETPDEVRLILPGHSAHLVAWHLILRLLYQ</sequence>